<dbReference type="SUPFAM" id="SSF50156">
    <property type="entry name" value="PDZ domain-like"/>
    <property type="match status" value="1"/>
</dbReference>
<sequence>MKKVLIPILATAIALPVLAADNDKATAKKATGTYLGVAMDQIPPLTRAQLNLPKGVGVVVSYVAKDSPAEKAGLKANDIITKLDDQLIINAQQLQTLIESRKVGDETTITYYRKGKKQTTKAKLAKGAMVAQGGARAQPLRLQNGQWQRFPFQGGLGMLRQFNLNPQNQEDFQKQLEELQKQLGQLQDMNPEDWQDLFGQAPGNPGPGNKPPFKFEFDFNLPNGNQGNNKPGNRFEFNAQASSSMTISDNSGSYTLTVNNGKKRFKAKDANGVELFDGPVDTDEQRDGLDRDLIKKLEQLEGMGKGNGGIRLRGLNGNGFKREFKFEFPPRNKP</sequence>
<dbReference type="InterPro" id="IPR001478">
    <property type="entry name" value="PDZ"/>
</dbReference>
<proteinExistence type="predicted"/>
<dbReference type="InterPro" id="IPR036034">
    <property type="entry name" value="PDZ_sf"/>
</dbReference>
<gene>
    <name evidence="2" type="ORF">METZ01_LOCUS202082</name>
</gene>
<evidence type="ECO:0000259" key="1">
    <source>
        <dbReference type="PROSITE" id="PS50106"/>
    </source>
</evidence>
<dbReference type="SMART" id="SM00228">
    <property type="entry name" value="PDZ"/>
    <property type="match status" value="1"/>
</dbReference>
<accession>A0A382EEU2</accession>
<name>A0A382EEU2_9ZZZZ</name>
<dbReference type="AlphaFoldDB" id="A0A382EEU2"/>
<dbReference type="Pfam" id="PF13180">
    <property type="entry name" value="PDZ_2"/>
    <property type="match status" value="1"/>
</dbReference>
<protein>
    <recommendedName>
        <fullName evidence="1">PDZ domain-containing protein</fullName>
    </recommendedName>
</protein>
<evidence type="ECO:0000313" key="2">
    <source>
        <dbReference type="EMBL" id="SVB49228.1"/>
    </source>
</evidence>
<dbReference type="Gene3D" id="2.30.42.10">
    <property type="match status" value="1"/>
</dbReference>
<reference evidence="2" key="1">
    <citation type="submission" date="2018-05" db="EMBL/GenBank/DDBJ databases">
        <authorList>
            <person name="Lanie J.A."/>
            <person name="Ng W.-L."/>
            <person name="Kazmierczak K.M."/>
            <person name="Andrzejewski T.M."/>
            <person name="Davidsen T.M."/>
            <person name="Wayne K.J."/>
            <person name="Tettelin H."/>
            <person name="Glass J.I."/>
            <person name="Rusch D."/>
            <person name="Podicherti R."/>
            <person name="Tsui H.-C.T."/>
            <person name="Winkler M.E."/>
        </authorList>
    </citation>
    <scope>NUCLEOTIDE SEQUENCE</scope>
</reference>
<feature type="non-terminal residue" evidence="2">
    <location>
        <position position="334"/>
    </location>
</feature>
<dbReference type="PROSITE" id="PS50106">
    <property type="entry name" value="PDZ"/>
    <property type="match status" value="1"/>
</dbReference>
<organism evidence="2">
    <name type="scientific">marine metagenome</name>
    <dbReference type="NCBI Taxonomy" id="408172"/>
    <lineage>
        <taxon>unclassified sequences</taxon>
        <taxon>metagenomes</taxon>
        <taxon>ecological metagenomes</taxon>
    </lineage>
</organism>
<feature type="domain" description="PDZ" evidence="1">
    <location>
        <begin position="24"/>
        <end position="115"/>
    </location>
</feature>
<dbReference type="EMBL" id="UINC01044161">
    <property type="protein sequence ID" value="SVB49228.1"/>
    <property type="molecule type" value="Genomic_DNA"/>
</dbReference>